<accession>A0A0W8G9Y7</accession>
<name>A0A0W8G9Y7_9ZZZZ</name>
<gene>
    <name evidence="1" type="ORF">ASZ90_000309</name>
</gene>
<protein>
    <submittedName>
        <fullName evidence="1">Uncharacterized protein</fullName>
    </submittedName>
</protein>
<evidence type="ECO:0000313" key="1">
    <source>
        <dbReference type="EMBL" id="KUG29793.1"/>
    </source>
</evidence>
<dbReference type="EMBL" id="LNQE01000034">
    <property type="protein sequence ID" value="KUG29793.1"/>
    <property type="molecule type" value="Genomic_DNA"/>
</dbReference>
<dbReference type="AlphaFoldDB" id="A0A0W8G9Y7"/>
<organism evidence="1">
    <name type="scientific">hydrocarbon metagenome</name>
    <dbReference type="NCBI Taxonomy" id="938273"/>
    <lineage>
        <taxon>unclassified sequences</taxon>
        <taxon>metagenomes</taxon>
        <taxon>ecological metagenomes</taxon>
    </lineage>
</organism>
<reference evidence="1" key="1">
    <citation type="journal article" date="2015" name="Proc. Natl. Acad. Sci. U.S.A.">
        <title>Networks of energetic and metabolic interactions define dynamics in microbial communities.</title>
        <authorList>
            <person name="Embree M."/>
            <person name="Liu J.K."/>
            <person name="Al-Bassam M.M."/>
            <person name="Zengler K."/>
        </authorList>
    </citation>
    <scope>NUCLEOTIDE SEQUENCE</scope>
</reference>
<proteinExistence type="predicted"/>
<comment type="caution">
    <text evidence="1">The sequence shown here is derived from an EMBL/GenBank/DDBJ whole genome shotgun (WGS) entry which is preliminary data.</text>
</comment>
<sequence length="104" mass="11145">MSGSRCRRDAALLAAGETGHRGRAIRFFRELGYRRRHLVPDAVASDPLHLFDRRFLHTTFVPGKRPGRHGRAGRTPGVALGAVSGLDAATGRGEAVVKDASSGQ</sequence>